<dbReference type="GO" id="GO:0005634">
    <property type="term" value="C:nucleus"/>
    <property type="evidence" value="ECO:0007669"/>
    <property type="project" value="TreeGrafter"/>
</dbReference>
<keyword evidence="1" id="KW-0812">Transmembrane</keyword>
<dbReference type="GO" id="GO:0005789">
    <property type="term" value="C:endoplasmic reticulum membrane"/>
    <property type="evidence" value="ECO:0007669"/>
    <property type="project" value="TreeGrafter"/>
</dbReference>
<reference evidence="2" key="1">
    <citation type="submission" date="2025-08" db="UniProtKB">
        <authorList>
            <consortium name="Ensembl"/>
        </authorList>
    </citation>
    <scope>IDENTIFICATION</scope>
</reference>
<dbReference type="Ensembl" id="ENSNMLT00000033399.1">
    <property type="protein sequence ID" value="ENSNMLP00000029943.1"/>
    <property type="gene ID" value="ENSNMLG00000018946.1"/>
</dbReference>
<dbReference type="GO" id="GO:0000421">
    <property type="term" value="C:autophagosome membrane"/>
    <property type="evidence" value="ECO:0007669"/>
    <property type="project" value="TreeGrafter"/>
</dbReference>
<evidence type="ECO:0000313" key="2">
    <source>
        <dbReference type="Ensembl" id="ENSNMLP00000029943.1"/>
    </source>
</evidence>
<evidence type="ECO:0000256" key="1">
    <source>
        <dbReference type="SAM" id="Phobius"/>
    </source>
</evidence>
<name>A0A8C6U282_9GOBI</name>
<organism evidence="2 3">
    <name type="scientific">Neogobius melanostomus</name>
    <name type="common">round goby</name>
    <dbReference type="NCBI Taxonomy" id="47308"/>
    <lineage>
        <taxon>Eukaryota</taxon>
        <taxon>Metazoa</taxon>
        <taxon>Chordata</taxon>
        <taxon>Craniata</taxon>
        <taxon>Vertebrata</taxon>
        <taxon>Euteleostomi</taxon>
        <taxon>Actinopterygii</taxon>
        <taxon>Neopterygii</taxon>
        <taxon>Teleostei</taxon>
        <taxon>Neoteleostei</taxon>
        <taxon>Acanthomorphata</taxon>
        <taxon>Gobiaria</taxon>
        <taxon>Gobiiformes</taxon>
        <taxon>Gobioidei</taxon>
        <taxon>Gobiidae</taxon>
        <taxon>Benthophilinae</taxon>
        <taxon>Neogobiini</taxon>
        <taxon>Neogobius</taxon>
    </lineage>
</organism>
<dbReference type="PANTHER" id="PTHR15949">
    <property type="entry name" value="TESTIS-EXPRESSED PROTEIN 264"/>
    <property type="match status" value="1"/>
</dbReference>
<protein>
    <submittedName>
        <fullName evidence="2">Testis expressed 264, ER-phagy receptor a</fullName>
    </submittedName>
</protein>
<dbReference type="AlphaFoldDB" id="A0A8C6U282"/>
<keyword evidence="1" id="KW-1133">Transmembrane helix</keyword>
<reference evidence="2" key="2">
    <citation type="submission" date="2025-09" db="UniProtKB">
        <authorList>
            <consortium name="Ensembl"/>
        </authorList>
    </citation>
    <scope>IDENTIFICATION</scope>
</reference>
<dbReference type="GO" id="GO:0061709">
    <property type="term" value="P:reticulophagy"/>
    <property type="evidence" value="ECO:0007669"/>
    <property type="project" value="TreeGrafter"/>
</dbReference>
<keyword evidence="1" id="KW-0472">Membrane</keyword>
<feature type="transmembrane region" description="Helical" evidence="1">
    <location>
        <begin position="6"/>
        <end position="27"/>
    </location>
</feature>
<sequence>MSDLSLLILILVLVLCLIVTIAVFVLYSGLLSEIVIKTGPPPVKNVTIAYKYKEGSYKDSGAAFTETCSLGPQLSTIGVFYDNPKQRDADKCRYIVGSVLSEGEEKPDEEVQKLYEEFGFKVFSLPEVSHAVTTSFPYTSPLSHVVGSYRVYPNSATTSRYGHTSERKLSGFPFVEIGTPACINYMVPLSRQIDFFVPEVKEELRAEFKEDDSDEDRGTDITGRAMQHDMINFLVIRLIVTVLSPSTMTVNAGNLAMLHFVGINFQNAAVKCIPFIPSHHATSILLLCCNAKCCQTSQLGKNFQEVVAFYACSFCLFTSDNFFKLKCSLCLSQTMKRAHLAN</sequence>
<dbReference type="Proteomes" id="UP000694523">
    <property type="component" value="Unplaced"/>
</dbReference>
<dbReference type="GO" id="GO:0005657">
    <property type="term" value="C:replication fork"/>
    <property type="evidence" value="ECO:0007669"/>
    <property type="project" value="TreeGrafter"/>
</dbReference>
<proteinExistence type="predicted"/>
<accession>A0A8C6U282</accession>
<dbReference type="InterPro" id="IPR011256">
    <property type="entry name" value="Reg_factor_effector_dom_sf"/>
</dbReference>
<keyword evidence="3" id="KW-1185">Reference proteome</keyword>
<dbReference type="PANTHER" id="PTHR15949:SF3">
    <property type="entry name" value="TESTIS-EXPRESSED PROTEIN 264"/>
    <property type="match status" value="1"/>
</dbReference>
<dbReference type="SUPFAM" id="SSF55136">
    <property type="entry name" value="Probable bacterial effector-binding domain"/>
    <property type="match status" value="1"/>
</dbReference>
<dbReference type="Gene3D" id="3.20.80.10">
    <property type="entry name" value="Regulatory factor, effector binding domain"/>
    <property type="match status" value="1"/>
</dbReference>
<dbReference type="GO" id="GO:0106300">
    <property type="term" value="P:protein-DNA covalent cross-linking repair"/>
    <property type="evidence" value="ECO:0007669"/>
    <property type="project" value="TreeGrafter"/>
</dbReference>
<evidence type="ECO:0000313" key="3">
    <source>
        <dbReference type="Proteomes" id="UP000694523"/>
    </source>
</evidence>